<dbReference type="InterPro" id="IPR033721">
    <property type="entry name" value="ProRS_core_arch_euk"/>
</dbReference>
<dbReference type="SUPFAM" id="SSF64586">
    <property type="entry name" value="C-terminal domain of ProRS"/>
    <property type="match status" value="1"/>
</dbReference>
<dbReference type="InterPro" id="IPR004154">
    <property type="entry name" value="Anticodon-bd"/>
</dbReference>
<evidence type="ECO:0000256" key="3">
    <source>
        <dbReference type="ARBA" id="ARBA00022741"/>
    </source>
</evidence>
<evidence type="ECO:0000313" key="11">
    <source>
        <dbReference type="EMBL" id="BAN16549.1"/>
    </source>
</evidence>
<dbReference type="EC" id="6.1.1.15" evidence="1"/>
<accession>N0DPX5</accession>
<dbReference type="HAMAP" id="MF_01571">
    <property type="entry name" value="Pro_tRNA_synth_type3"/>
    <property type="match status" value="1"/>
</dbReference>
<dbReference type="CDD" id="cd00862">
    <property type="entry name" value="ProRS_anticodon_zinc"/>
    <property type="match status" value="1"/>
</dbReference>
<dbReference type="SUPFAM" id="SSF52954">
    <property type="entry name" value="Class II aaRS ABD-related"/>
    <property type="match status" value="1"/>
</dbReference>
<evidence type="ECO:0000256" key="7">
    <source>
        <dbReference type="ARBA" id="ARBA00029731"/>
    </source>
</evidence>
<dbReference type="FunFam" id="3.40.50.800:FF:000005">
    <property type="entry name" value="bifunctional glutamate/proline--tRNA ligase"/>
    <property type="match status" value="1"/>
</dbReference>
<reference evidence="11" key="1">
    <citation type="submission" date="2012-10" db="EMBL/GenBank/DDBJ databases">
        <title>Detailed Mapping of Phenotypic Evolution in Social Amoebas Highlights Developmental Plasticity as a Consequence of Colonial Multicellularity.</title>
        <authorList>
            <person name="Romeralo M."/>
            <person name="Skiba A."/>
            <person name="Schilde C."/>
            <person name="Gonzalez-Voyer A."/>
            <person name="Lawal H."/>
            <person name="Kedziora S."/>
            <person name="Cavender J.C."/>
            <person name="Glockner G."/>
            <person name="Urushihara H."/>
            <person name="Schaap P."/>
        </authorList>
    </citation>
    <scope>NUCLEOTIDE SEQUENCE</scope>
    <source>
        <strain evidence="11">LB1</strain>
    </source>
</reference>
<keyword evidence="6" id="KW-0030">Aminoacyl-tRNA synthetase</keyword>
<dbReference type="Pfam" id="PF09180">
    <property type="entry name" value="ProRS-C_1"/>
    <property type="match status" value="1"/>
</dbReference>
<organism evidence="11">
    <name type="scientific">Acytostelium subglobosum</name>
    <name type="common">Slime mold</name>
    <dbReference type="NCBI Taxonomy" id="361139"/>
    <lineage>
        <taxon>Eukaryota</taxon>
        <taxon>Amoebozoa</taxon>
        <taxon>Evosea</taxon>
        <taxon>Eumycetozoa</taxon>
        <taxon>Dictyostelia</taxon>
        <taxon>Acytosteliales</taxon>
        <taxon>Acytosteliaceae</taxon>
        <taxon>Acytostelium</taxon>
    </lineage>
</organism>
<evidence type="ECO:0000256" key="2">
    <source>
        <dbReference type="ARBA" id="ARBA00022598"/>
    </source>
</evidence>
<evidence type="ECO:0000256" key="9">
    <source>
        <dbReference type="SAM" id="MobiDB-lite"/>
    </source>
</evidence>
<dbReference type="GO" id="GO:0005524">
    <property type="term" value="F:ATP binding"/>
    <property type="evidence" value="ECO:0007669"/>
    <property type="project" value="UniProtKB-KW"/>
</dbReference>
<dbReference type="GO" id="GO:0005737">
    <property type="term" value="C:cytoplasm"/>
    <property type="evidence" value="ECO:0007669"/>
    <property type="project" value="InterPro"/>
</dbReference>
<dbReference type="GO" id="GO:0004827">
    <property type="term" value="F:proline-tRNA ligase activity"/>
    <property type="evidence" value="ECO:0007669"/>
    <property type="project" value="UniProtKB-EC"/>
</dbReference>
<dbReference type="InterPro" id="IPR006195">
    <property type="entry name" value="aa-tRNA-synth_II"/>
</dbReference>
<dbReference type="FunFam" id="3.30.930.10:FF:000007">
    <property type="entry name" value="Bifunctional glutamate/proline--tRNA ligase"/>
    <property type="match status" value="1"/>
</dbReference>
<dbReference type="NCBIfam" id="TIGR00408">
    <property type="entry name" value="proS_fam_I"/>
    <property type="match status" value="1"/>
</dbReference>
<evidence type="ECO:0000256" key="4">
    <source>
        <dbReference type="ARBA" id="ARBA00022840"/>
    </source>
</evidence>
<dbReference type="AlphaFoldDB" id="N0DPX5"/>
<dbReference type="Gene3D" id="3.30.930.10">
    <property type="entry name" value="Bira Bifunctional Protein, Domain 2"/>
    <property type="match status" value="1"/>
</dbReference>
<dbReference type="InterPro" id="IPR036621">
    <property type="entry name" value="Anticodon-bd_dom_sf"/>
</dbReference>
<dbReference type="EMBL" id="AB757855">
    <property type="protein sequence ID" value="BAN16549.1"/>
    <property type="molecule type" value="mRNA"/>
</dbReference>
<dbReference type="CDD" id="cd00778">
    <property type="entry name" value="ProRS_core_arch_euk"/>
    <property type="match status" value="1"/>
</dbReference>
<evidence type="ECO:0000256" key="5">
    <source>
        <dbReference type="ARBA" id="ARBA00022917"/>
    </source>
</evidence>
<keyword evidence="5" id="KW-0648">Protein biosynthesis</keyword>
<dbReference type="PANTHER" id="PTHR43382">
    <property type="entry name" value="PROLYL-TRNA SYNTHETASE"/>
    <property type="match status" value="1"/>
</dbReference>
<dbReference type="InterPro" id="IPR016061">
    <property type="entry name" value="Pro-tRNA_ligase_II_C"/>
</dbReference>
<dbReference type="InterPro" id="IPR002316">
    <property type="entry name" value="Pro-tRNA-ligase_IIa"/>
</dbReference>
<proteinExistence type="evidence at transcript level"/>
<dbReference type="Gene3D" id="3.30.110.30">
    <property type="entry name" value="C-terminal domain of ProRS"/>
    <property type="match status" value="1"/>
</dbReference>
<dbReference type="PANTHER" id="PTHR43382:SF2">
    <property type="entry name" value="BIFUNCTIONAL GLUTAMATE_PROLINE--TRNA LIGASE"/>
    <property type="match status" value="1"/>
</dbReference>
<gene>
    <name evidence="11" type="primary">ADB3000123</name>
</gene>
<keyword evidence="3" id="KW-0547">Nucleotide-binding</keyword>
<dbReference type="PRINTS" id="PR01046">
    <property type="entry name" value="TRNASYNTHPRO"/>
</dbReference>
<dbReference type="Pfam" id="PF00587">
    <property type="entry name" value="tRNA-synt_2b"/>
    <property type="match status" value="1"/>
</dbReference>
<dbReference type="GO" id="GO:0017101">
    <property type="term" value="C:aminoacyl-tRNA synthetase multienzyme complex"/>
    <property type="evidence" value="ECO:0007669"/>
    <property type="project" value="TreeGrafter"/>
</dbReference>
<feature type="compositionally biased region" description="Basic and acidic residues" evidence="9">
    <location>
        <begin position="1"/>
        <end position="23"/>
    </location>
</feature>
<dbReference type="InterPro" id="IPR017449">
    <property type="entry name" value="Pro-tRNA_synth_II"/>
</dbReference>
<dbReference type="InterPro" id="IPR045864">
    <property type="entry name" value="aa-tRNA-synth_II/BPL/LPL"/>
</dbReference>
<name>N0DPX5_ACYSU</name>
<evidence type="ECO:0000256" key="6">
    <source>
        <dbReference type="ARBA" id="ARBA00023146"/>
    </source>
</evidence>
<comment type="catalytic activity">
    <reaction evidence="8">
        <text>tRNA(Pro) + L-proline + ATP = L-prolyl-tRNA(Pro) + AMP + diphosphate</text>
        <dbReference type="Rhea" id="RHEA:14305"/>
        <dbReference type="Rhea" id="RHEA-COMP:9700"/>
        <dbReference type="Rhea" id="RHEA-COMP:9702"/>
        <dbReference type="ChEBI" id="CHEBI:30616"/>
        <dbReference type="ChEBI" id="CHEBI:33019"/>
        <dbReference type="ChEBI" id="CHEBI:60039"/>
        <dbReference type="ChEBI" id="CHEBI:78442"/>
        <dbReference type="ChEBI" id="CHEBI:78532"/>
        <dbReference type="ChEBI" id="CHEBI:456215"/>
        <dbReference type="EC" id="6.1.1.15"/>
    </reaction>
</comment>
<dbReference type="SMART" id="SM00946">
    <property type="entry name" value="ProRS-C_1"/>
    <property type="match status" value="1"/>
</dbReference>
<evidence type="ECO:0000259" key="10">
    <source>
        <dbReference type="PROSITE" id="PS50862"/>
    </source>
</evidence>
<keyword evidence="4" id="KW-0067">ATP-binding</keyword>
<dbReference type="SUPFAM" id="SSF55681">
    <property type="entry name" value="Class II aaRS and biotin synthetases"/>
    <property type="match status" value="1"/>
</dbReference>
<evidence type="ECO:0000256" key="8">
    <source>
        <dbReference type="ARBA" id="ARBA00047671"/>
    </source>
</evidence>
<dbReference type="Pfam" id="PF03129">
    <property type="entry name" value="HGTP_anticodon"/>
    <property type="match status" value="1"/>
</dbReference>
<dbReference type="Gene3D" id="3.40.50.800">
    <property type="entry name" value="Anticodon-binding domain"/>
    <property type="match status" value="1"/>
</dbReference>
<keyword evidence="2" id="KW-0436">Ligase</keyword>
<feature type="region of interest" description="Disordered" evidence="9">
    <location>
        <begin position="1"/>
        <end position="27"/>
    </location>
</feature>
<protein>
    <recommendedName>
        <fullName evidence="1">proline--tRNA ligase</fullName>
        <ecNumber evidence="1">6.1.1.15</ecNumber>
    </recommendedName>
    <alternativeName>
        <fullName evidence="7">Prolyl-tRNA synthetase</fullName>
    </alternativeName>
</protein>
<evidence type="ECO:0000256" key="1">
    <source>
        <dbReference type="ARBA" id="ARBA00012831"/>
    </source>
</evidence>
<feature type="domain" description="Aminoacyl-transfer RNA synthetases class-II family profile" evidence="10">
    <location>
        <begin position="55"/>
        <end position="304"/>
    </location>
</feature>
<dbReference type="PROSITE" id="PS50862">
    <property type="entry name" value="AA_TRNA_LIGASE_II"/>
    <property type="match status" value="1"/>
</dbReference>
<sequence>MATKDKKEPQQKQVKSKEAKDKLNTAGVGKEEDFSEWYTNVITRSEMIDYYDISGCYVLRPWSYNIWEQIQAFFDAEIKKLGVQNAYFPLLVSEKALTTEKDHIEGFAPEVAWVTKSGQSQLSEPVAIRPTSETIMYPAYAKWIRSHRDLPLKLNQWVNVVRWEFKHAVPFLRSREFLWQEGHTVFSTKEEADKEVFQILRLYKRVYEELLAVPMIEGLKSEKEKFAGGLYTSTIEGFIPTNGRGIQAATSHCLGQNFSKMFNIEFEDDKGGKSLAWQNSWGITTRTIGVMVMVHGDDNGLVLPPRVAPIQAVVVPLYFSGSDNSVVDKRSEEVVQLLKDAGIRAHLDARPGYSPRDKFQQWELKGVPIRIEIGPKDIEKNCVMICRRDNREKSSVADASLVQTISETLQAIQANLLARATKTRNESITPITQWPEFVPTLDKRHLVLAPWCEVPECEDGVKKRSNEESLKNKDESEKGFRLTGAAKSLCIPLNPAELRDLPAITAETCCFACERKAKKWTLFGRSY</sequence>
<dbReference type="GO" id="GO:0006433">
    <property type="term" value="P:prolyl-tRNA aminoacylation"/>
    <property type="evidence" value="ECO:0007669"/>
    <property type="project" value="InterPro"/>
</dbReference>
<dbReference type="InterPro" id="IPR002314">
    <property type="entry name" value="aa-tRNA-synt_IIb"/>
</dbReference>
<dbReference type="FunFam" id="3.30.110.30:FF:000001">
    <property type="entry name" value="Bifunctional glutamate/proline--tRNA ligase"/>
    <property type="match status" value="1"/>
</dbReference>
<dbReference type="InterPro" id="IPR004499">
    <property type="entry name" value="Pro-tRNA-ligase_IIa_arc-type"/>
</dbReference>